<reference evidence="2 3" key="1">
    <citation type="submission" date="2016-10" db="EMBL/GenBank/DDBJ databases">
        <authorList>
            <person name="de Groot N.N."/>
        </authorList>
    </citation>
    <scope>NUCLEOTIDE SEQUENCE [LARGE SCALE GENOMIC DNA]</scope>
    <source>
        <strain evidence="2 3">DSM 6059</strain>
    </source>
</reference>
<name>A0A1I1SVJ1_9GAMM</name>
<organism evidence="2 3">
    <name type="scientific">Pseudoalteromonas denitrificans DSM 6059</name>
    <dbReference type="NCBI Taxonomy" id="1123010"/>
    <lineage>
        <taxon>Bacteria</taxon>
        <taxon>Pseudomonadati</taxon>
        <taxon>Pseudomonadota</taxon>
        <taxon>Gammaproteobacteria</taxon>
        <taxon>Alteromonadales</taxon>
        <taxon>Pseudoalteromonadaceae</taxon>
        <taxon>Pseudoalteromonas</taxon>
    </lineage>
</organism>
<proteinExistence type="predicted"/>
<dbReference type="Proteomes" id="UP000198862">
    <property type="component" value="Unassembled WGS sequence"/>
</dbReference>
<gene>
    <name evidence="2" type="ORF">SAMN02745724_04709</name>
</gene>
<dbReference type="RefSeq" id="WP_091990567.1">
    <property type="nucleotide sequence ID" value="NZ_FOLO01000063.1"/>
</dbReference>
<sequence>MTRNMNARLAGLVYLMCVLTGIFSLAYVPSQLSLWGDPTIATVAHIIESQFLFRLGILGSIMCYLSFLALPFALYKLLNLRSG</sequence>
<accession>A0A1I1SVJ1</accession>
<dbReference type="InterPro" id="IPR025495">
    <property type="entry name" value="DUF4386"/>
</dbReference>
<dbReference type="AlphaFoldDB" id="A0A1I1SVJ1"/>
<protein>
    <submittedName>
        <fullName evidence="2">Uncharacterized protein</fullName>
    </submittedName>
</protein>
<evidence type="ECO:0000313" key="3">
    <source>
        <dbReference type="Proteomes" id="UP000198862"/>
    </source>
</evidence>
<dbReference type="EMBL" id="FOLO01000063">
    <property type="protein sequence ID" value="SFD50484.1"/>
    <property type="molecule type" value="Genomic_DNA"/>
</dbReference>
<keyword evidence="1" id="KW-0812">Transmembrane</keyword>
<dbReference type="Pfam" id="PF14329">
    <property type="entry name" value="DUF4386"/>
    <property type="match status" value="1"/>
</dbReference>
<dbReference type="OrthoDB" id="1160166at2"/>
<feature type="transmembrane region" description="Helical" evidence="1">
    <location>
        <begin position="52"/>
        <end position="75"/>
    </location>
</feature>
<keyword evidence="1" id="KW-0472">Membrane</keyword>
<keyword evidence="1" id="KW-1133">Transmembrane helix</keyword>
<keyword evidence="3" id="KW-1185">Reference proteome</keyword>
<dbReference type="STRING" id="1123010.SAMN02745724_04709"/>
<evidence type="ECO:0000256" key="1">
    <source>
        <dbReference type="SAM" id="Phobius"/>
    </source>
</evidence>
<evidence type="ECO:0000313" key="2">
    <source>
        <dbReference type="EMBL" id="SFD50484.1"/>
    </source>
</evidence>
<feature type="transmembrane region" description="Helical" evidence="1">
    <location>
        <begin position="12"/>
        <end position="32"/>
    </location>
</feature>